<name>F7PGU8_9EURY</name>
<dbReference type="KEGG" id="hti:HTIA_1788"/>
<dbReference type="Pfam" id="PF13589">
    <property type="entry name" value="HATPase_c_3"/>
    <property type="match status" value="1"/>
</dbReference>
<keyword evidence="1" id="KW-0346">Stress response</keyword>
<sequence>MSEKQDSELKMRFDLNVLQHLGLRMYTSLPAVVSEYVANAWDAWATEVEIEIPQDESMSPSYAITIEDNGRGMTKEEVNDEFLVVGRNRRQDEDKDYVEKDGRHRKVMGRKGIGKLAGFGIADKVQIRTCKEGRYVEFELDYGEMRDEAKKGKDATTTYRPTILDEGETNEASGTQIVLTNLDREKRPRAKYVRQRLARRFSVIGDDFEMEVNGTEVTGDERNLKERCEFLRTYEDEPIREGSEYTVDGWIGTLPKPTPDNVEGGVAVMARGKTAQKPITFGVAEGGTRGQMALQYLVGEVHADFLDDGQKDLIATHRNEVLWDKPVANELQDFLVAEIKEICSQWPEKRREEQMEEIRDEEPYQRYIKPLDDREQELADSFLGELAEKGDYDDDTLGEMASYVSSGVQQKSFQKLLEEIENSNISNTERLVELFDQYEVLDAMNSLRIVRGRFYAIQKFEELIEEGESNLKDLHGFISDNPWLIDPRWDYLDEELEVRKEIQKNFDTTDQPNRVGFISLGDADSIRLVDIRRTDYIIKKEDLDEFKDYIDFLRSISNMSPIDGRNVEGYIVASGAADARNVQSEIRRMKMDDMRIRTYDDIKDIARRSHQAFLDVFERKADRTESEMLQTYLRESEQIGLNEFSSGSV</sequence>
<dbReference type="eggNOG" id="arCOG07443">
    <property type="taxonomic scope" value="Archaea"/>
</dbReference>
<dbReference type="HOGENOM" id="CLU_026144_0_0_2"/>
<dbReference type="SUPFAM" id="SSF55874">
    <property type="entry name" value="ATPase domain of HSP90 chaperone/DNA topoisomerase II/histidine kinase"/>
    <property type="match status" value="1"/>
</dbReference>
<protein>
    <submittedName>
        <fullName evidence="2">DNA mismatch repair protein MutL</fullName>
    </submittedName>
    <submittedName>
        <fullName evidence="1">Heat shock protein G homolog</fullName>
    </submittedName>
</protein>
<gene>
    <name evidence="2" type="ORF">HLRTI_001276</name>
    <name evidence="1" type="ORF">HTIA_1788</name>
</gene>
<dbReference type="RefSeq" id="WP_008524553.1">
    <property type="nucleotide sequence ID" value="NC_021921.1"/>
</dbReference>
<dbReference type="OrthoDB" id="8127at2157"/>
<dbReference type="InterPro" id="IPR020575">
    <property type="entry name" value="Hsp90_N"/>
</dbReference>
<dbReference type="PRINTS" id="PR00775">
    <property type="entry name" value="HEATSHOCK90"/>
</dbReference>
<dbReference type="GeneID" id="23799647"/>
<proteinExistence type="predicted"/>
<accession>F7PGU8</accession>
<dbReference type="STRING" id="1033806.HTIA_1788"/>
<dbReference type="Proteomes" id="UP000015381">
    <property type="component" value="Chromosome I"/>
</dbReference>
<reference evidence="2 3" key="2">
    <citation type="journal article" date="2013" name="PLoS ONE">
        <title>INDIGO - INtegrated Data Warehouse of MIcrobial GenOmes with Examples from the Red Sea Extremophiles.</title>
        <authorList>
            <person name="Alam I."/>
            <person name="Antunes A."/>
            <person name="Kamau A.A."/>
            <person name="Ba Alawi W."/>
            <person name="Kalkatawi M."/>
            <person name="Stingl U."/>
            <person name="Bajic V.B."/>
        </authorList>
    </citation>
    <scope>NUCLEOTIDE SEQUENCE [LARGE SCALE GENOMIC DNA]</scope>
    <source>
        <strain evidence="2 3">SARL4B</strain>
    </source>
</reference>
<evidence type="ECO:0000313" key="3">
    <source>
        <dbReference type="Proteomes" id="UP000003861"/>
    </source>
</evidence>
<dbReference type="InterPro" id="IPR036890">
    <property type="entry name" value="HATPase_C_sf"/>
</dbReference>
<dbReference type="EMBL" id="AFNT02000011">
    <property type="protein sequence ID" value="ERJ06721.1"/>
    <property type="molecule type" value="Genomic_DNA"/>
</dbReference>
<keyword evidence="4" id="KW-1185">Reference proteome</keyword>
<dbReference type="Gene3D" id="3.30.565.10">
    <property type="entry name" value="Histidine kinase-like ATPase, C-terminal domain"/>
    <property type="match status" value="1"/>
</dbReference>
<evidence type="ECO:0000313" key="4">
    <source>
        <dbReference type="Proteomes" id="UP000015381"/>
    </source>
</evidence>
<organism evidence="2 3">
    <name type="scientific">Halorhabdus tiamatea SARL4B</name>
    <dbReference type="NCBI Taxonomy" id="1033806"/>
    <lineage>
        <taxon>Archaea</taxon>
        <taxon>Methanobacteriati</taxon>
        <taxon>Methanobacteriota</taxon>
        <taxon>Stenosarchaea group</taxon>
        <taxon>Halobacteria</taxon>
        <taxon>Halobacteriales</taxon>
        <taxon>Haloarculaceae</taxon>
        <taxon>Halorhabdus</taxon>
    </lineage>
</organism>
<evidence type="ECO:0000313" key="2">
    <source>
        <dbReference type="EMBL" id="ERJ06721.1"/>
    </source>
</evidence>
<reference evidence="1 4" key="3">
    <citation type="journal article" date="2014" name="Environ. Microbiol.">
        <title>Halorhabdus tiamatea: proteogenomics and glycosidase activity measurements identify the first cultivated euryarchaeon from a deep-sea anoxic brine lake as potential polysaccharide degrader.</title>
        <authorList>
            <person name="Werner J."/>
            <person name="Ferrer M."/>
            <person name="Michel G."/>
            <person name="Mann A.J."/>
            <person name="Huang S."/>
            <person name="Juarez S."/>
            <person name="Ciordia S."/>
            <person name="Albar J.P."/>
            <person name="Alcaide M."/>
            <person name="La Cono V."/>
            <person name="Yakimov M.M."/>
            <person name="Antunes A."/>
            <person name="Taborda M."/>
            <person name="Da Costa M.S."/>
            <person name="Amann R.I."/>
            <person name="Gloeckner F.O."/>
            <person name="Golyshina O.V."/>
            <person name="Golyshin P.N."/>
            <person name="Teeling H."/>
        </authorList>
    </citation>
    <scope>NUCLEOTIDE SEQUENCE [LARGE SCALE GENOMIC DNA]</scope>
    <source>
        <strain evidence="4">SARL4B</strain>
        <strain evidence="1">Type strain: SARL4B</strain>
    </source>
</reference>
<dbReference type="EMBL" id="HF571520">
    <property type="protein sequence ID" value="CCQ33912.1"/>
    <property type="molecule type" value="Genomic_DNA"/>
</dbReference>
<reference evidence="2 3" key="1">
    <citation type="journal article" date="2011" name="J. Bacteriol.">
        <title>Genome sequence of Halorhabdus tiamatea, the first archaeon isolated from a deep-sea anoxic brine lake.</title>
        <authorList>
            <person name="Antunes A."/>
            <person name="Alam I."/>
            <person name="Bajic V.B."/>
            <person name="Stingl U."/>
        </authorList>
    </citation>
    <scope>NUCLEOTIDE SEQUENCE [LARGE SCALE GENOMIC DNA]</scope>
    <source>
        <strain evidence="2 3">SARL4B</strain>
    </source>
</reference>
<evidence type="ECO:0000313" key="1">
    <source>
        <dbReference type="EMBL" id="CCQ33912.1"/>
    </source>
</evidence>
<dbReference type="AlphaFoldDB" id="F7PGU8"/>
<dbReference type="Proteomes" id="UP000003861">
    <property type="component" value="Unassembled WGS sequence"/>
</dbReference>